<dbReference type="EMBL" id="JABUMX010000001">
    <property type="protein sequence ID" value="NTS30558.1"/>
    <property type="molecule type" value="Genomic_DNA"/>
</dbReference>
<organism evidence="3 4">
    <name type="scientific">Phyllobacterium pellucidum</name>
    <dbReference type="NCBI Taxonomy" id="2740464"/>
    <lineage>
        <taxon>Bacteria</taxon>
        <taxon>Pseudomonadati</taxon>
        <taxon>Pseudomonadota</taxon>
        <taxon>Alphaproteobacteria</taxon>
        <taxon>Hyphomicrobiales</taxon>
        <taxon>Phyllobacteriaceae</taxon>
        <taxon>Phyllobacterium</taxon>
    </lineage>
</organism>
<keyword evidence="4" id="KW-1185">Reference proteome</keyword>
<feature type="compositionally biased region" description="Low complexity" evidence="1">
    <location>
        <begin position="60"/>
        <end position="72"/>
    </location>
</feature>
<proteinExistence type="predicted"/>
<sequence>MRAALSVIALGLLVVAGCTTGMKAGSTAASGPSPAKDTYYVPPPKSLTTRASPSKEPSVADAAKPAKLAAPQ</sequence>
<feature type="region of interest" description="Disordered" evidence="1">
    <location>
        <begin position="24"/>
        <end position="72"/>
    </location>
</feature>
<feature type="chain" id="PRO_5032579129" evidence="2">
    <location>
        <begin position="25"/>
        <end position="72"/>
    </location>
</feature>
<protein>
    <submittedName>
        <fullName evidence="3">Uncharacterized protein</fullName>
    </submittedName>
</protein>
<name>A0A849VL09_9HYPH</name>
<evidence type="ECO:0000313" key="4">
    <source>
        <dbReference type="Proteomes" id="UP000550508"/>
    </source>
</evidence>
<feature type="compositionally biased region" description="Low complexity" evidence="1">
    <location>
        <begin position="24"/>
        <end position="35"/>
    </location>
</feature>
<feature type="signal peptide" evidence="2">
    <location>
        <begin position="1"/>
        <end position="24"/>
    </location>
</feature>
<comment type="caution">
    <text evidence="3">The sequence shown here is derived from an EMBL/GenBank/DDBJ whole genome shotgun (WGS) entry which is preliminary data.</text>
</comment>
<dbReference type="PROSITE" id="PS51257">
    <property type="entry name" value="PROKAR_LIPOPROTEIN"/>
    <property type="match status" value="1"/>
</dbReference>
<gene>
    <name evidence="3" type="ORF">HQ945_04760</name>
</gene>
<evidence type="ECO:0000256" key="2">
    <source>
        <dbReference type="SAM" id="SignalP"/>
    </source>
</evidence>
<evidence type="ECO:0000256" key="1">
    <source>
        <dbReference type="SAM" id="MobiDB-lite"/>
    </source>
</evidence>
<evidence type="ECO:0000313" key="3">
    <source>
        <dbReference type="EMBL" id="NTS30558.1"/>
    </source>
</evidence>
<dbReference type="Proteomes" id="UP000550508">
    <property type="component" value="Unassembled WGS sequence"/>
</dbReference>
<accession>A0A849VL09</accession>
<dbReference type="RefSeq" id="WP_113279815.1">
    <property type="nucleotide sequence ID" value="NZ_JABUMX010000001.1"/>
</dbReference>
<dbReference type="AlphaFoldDB" id="A0A849VL09"/>
<reference evidence="3 4" key="1">
    <citation type="submission" date="2020-05" db="EMBL/GenBank/DDBJ databases">
        <authorList>
            <person name="Kim M.K."/>
        </authorList>
    </citation>
    <scope>NUCLEOTIDE SEQUENCE [LARGE SCALE GENOMIC DNA]</scope>
    <source>
        <strain evidence="3 4">BT25</strain>
    </source>
</reference>
<keyword evidence="2" id="KW-0732">Signal</keyword>